<dbReference type="Pfam" id="PF09351">
    <property type="entry name" value="DUF1993"/>
    <property type="match status" value="1"/>
</dbReference>
<dbReference type="InterPro" id="IPR034660">
    <property type="entry name" value="DinB/YfiT-like"/>
</dbReference>
<name>A0A7U2I997_PHANO</name>
<evidence type="ECO:0000313" key="2">
    <source>
        <dbReference type="Proteomes" id="UP000663193"/>
    </source>
</evidence>
<keyword evidence="2" id="KW-1185">Reference proteome</keyword>
<dbReference type="KEGG" id="pno:SNOG_05880"/>
<dbReference type="AlphaFoldDB" id="A0A7U2I997"/>
<proteinExistence type="predicted"/>
<sequence>MADPVTYNFYGTTVPTLRNIAQSAISILTTAQDEISAAKSAFPSEQELLDTQFADMFPFRMQPILLTKFPVEPLTQLSLHGSVAPPALNPGFTSLTDVIEFFKATIAVYDAIEEKAFNEAADKSVDVEFKNAGKTLHMKGFADYYHGFCVPNAYFHLNAMYMLLRSRGFKLGKTSYIGAFMSEQQKMDWAPLKG</sequence>
<organism evidence="1 2">
    <name type="scientific">Phaeosphaeria nodorum (strain SN15 / ATCC MYA-4574 / FGSC 10173)</name>
    <name type="common">Glume blotch fungus</name>
    <name type="synonym">Parastagonospora nodorum</name>
    <dbReference type="NCBI Taxonomy" id="321614"/>
    <lineage>
        <taxon>Eukaryota</taxon>
        <taxon>Fungi</taxon>
        <taxon>Dikarya</taxon>
        <taxon>Ascomycota</taxon>
        <taxon>Pezizomycotina</taxon>
        <taxon>Dothideomycetes</taxon>
        <taxon>Pleosporomycetidae</taxon>
        <taxon>Pleosporales</taxon>
        <taxon>Pleosporineae</taxon>
        <taxon>Phaeosphaeriaceae</taxon>
        <taxon>Parastagonospora</taxon>
    </lineage>
</organism>
<dbReference type="Proteomes" id="UP000663193">
    <property type="component" value="Chromosome 19"/>
</dbReference>
<dbReference type="RefSeq" id="XP_001796276.1">
    <property type="nucleotide sequence ID" value="XM_001796224.1"/>
</dbReference>
<dbReference type="InterPro" id="IPR018531">
    <property type="entry name" value="DUF1993"/>
</dbReference>
<dbReference type="OrthoDB" id="3724345at2759"/>
<accession>A0A7U2I997</accession>
<dbReference type="Gene3D" id="1.20.120.450">
    <property type="entry name" value="dinb family like domain"/>
    <property type="match status" value="1"/>
</dbReference>
<dbReference type="SUPFAM" id="SSF109854">
    <property type="entry name" value="DinB/YfiT-like putative metalloenzymes"/>
    <property type="match status" value="1"/>
</dbReference>
<dbReference type="PANTHER" id="PTHR36922">
    <property type="entry name" value="BLL2446 PROTEIN"/>
    <property type="match status" value="1"/>
</dbReference>
<evidence type="ECO:0000313" key="1">
    <source>
        <dbReference type="EMBL" id="QRD05599.1"/>
    </source>
</evidence>
<dbReference type="PANTHER" id="PTHR36922:SF1">
    <property type="entry name" value="DUF1993 DOMAIN-CONTAINING PROTEIN"/>
    <property type="match status" value="1"/>
</dbReference>
<gene>
    <name evidence="1" type="ORF">JI435_058800</name>
</gene>
<dbReference type="VEuPathDB" id="FungiDB:JI435_058800"/>
<dbReference type="OMA" id="KDWAPLR"/>
<protein>
    <submittedName>
        <fullName evidence="1">Uncharacterized protein</fullName>
    </submittedName>
</protein>
<dbReference type="EMBL" id="CP069041">
    <property type="protein sequence ID" value="QRD05599.1"/>
    <property type="molecule type" value="Genomic_DNA"/>
</dbReference>
<reference evidence="2" key="1">
    <citation type="journal article" date="2021" name="BMC Genomics">
        <title>Chromosome-level genome assembly and manually-curated proteome of model necrotroph Parastagonospora nodorum Sn15 reveals a genome-wide trove of candidate effector homologs, and redundancy of virulence-related functions within an accessory chromosome.</title>
        <authorList>
            <person name="Bertazzoni S."/>
            <person name="Jones D.A.B."/>
            <person name="Phan H.T."/>
            <person name="Tan K.-C."/>
            <person name="Hane J.K."/>
        </authorList>
    </citation>
    <scope>NUCLEOTIDE SEQUENCE [LARGE SCALE GENOMIC DNA]</scope>
    <source>
        <strain evidence="2">SN15 / ATCC MYA-4574 / FGSC 10173)</strain>
    </source>
</reference>